<evidence type="ECO:0000313" key="7">
    <source>
        <dbReference type="EMBL" id="KAK7859310.1"/>
    </source>
</evidence>
<comment type="caution">
    <text evidence="7">The sequence shown here is derived from an EMBL/GenBank/DDBJ whole genome shotgun (WGS) entry which is preliminary data.</text>
</comment>
<organism evidence="7">
    <name type="scientific">Quercus suber</name>
    <name type="common">Cork oak</name>
    <dbReference type="NCBI Taxonomy" id="58331"/>
    <lineage>
        <taxon>Eukaryota</taxon>
        <taxon>Viridiplantae</taxon>
        <taxon>Streptophyta</taxon>
        <taxon>Embryophyta</taxon>
        <taxon>Tracheophyta</taxon>
        <taxon>Spermatophyta</taxon>
        <taxon>Magnoliopsida</taxon>
        <taxon>eudicotyledons</taxon>
        <taxon>Gunneridae</taxon>
        <taxon>Pentapetalae</taxon>
        <taxon>rosids</taxon>
        <taxon>fabids</taxon>
        <taxon>Fagales</taxon>
        <taxon>Fagaceae</taxon>
        <taxon>Quercus</taxon>
    </lineage>
</organism>
<gene>
    <name evidence="7" type="primary">FLOT1_0</name>
    <name evidence="7" type="ORF">CFP56_006884</name>
</gene>
<dbReference type="CDD" id="cd03399">
    <property type="entry name" value="SPFH_flotillin"/>
    <property type="match status" value="1"/>
</dbReference>
<sequence length="333" mass="37415">MIWKIAAASEYLAITGWGITDIRLAKKSWVFPGQRYTRLDMSPVNYTFEVQGMSAEKLPFVLPAVFTIGPRVDDMDSLLLYATLMSNHDKRSKHVEELVQGVIEGETRVLAASMTMEQIFKGTKEFKKEVFEKVQLELNQFGLLIYNANVKQLVDVPGHEYFSYLGQKTQMEAANQAKIDVAEAKKKGEIGAKERQGLTSQNAAKIDAETKIITTQRLGDAQKEEINVKTSVELYRNQKEAELVKSKAELATKNAGWSQASQLAEVEAAKAVAIREAELQTEVEKKKALNQTEKLRAELLSKAAVEYETKVCDTNVILFYLLFCAFVVLVYEL</sequence>
<dbReference type="Gene3D" id="3.30.479.30">
    <property type="entry name" value="Band 7 domain"/>
    <property type="match status" value="1"/>
</dbReference>
<dbReference type="GO" id="GO:0005901">
    <property type="term" value="C:caveola"/>
    <property type="evidence" value="ECO:0007669"/>
    <property type="project" value="UniProtKB-SubCell"/>
</dbReference>
<evidence type="ECO:0000256" key="4">
    <source>
        <dbReference type="ARBA" id="ARBA00023136"/>
    </source>
</evidence>
<dbReference type="SUPFAM" id="SSF117892">
    <property type="entry name" value="Band 7/SPFH domain"/>
    <property type="match status" value="1"/>
</dbReference>
<reference evidence="7" key="3">
    <citation type="submission" date="2023-07" db="EMBL/GenBank/DDBJ databases">
        <title>An improved reference 1 genome and first organelle genomes of Quercus suber.</title>
        <authorList>
            <consortium name="Genosuber Consortium"/>
            <person name="Usie A."/>
            <person name="Serra O."/>
            <person name="Barros P."/>
        </authorList>
    </citation>
    <scope>NUCLEOTIDE SEQUENCE</scope>
    <source>
        <strain evidence="7">HL8</strain>
        <tissue evidence="7">Leaves</tissue>
    </source>
</reference>
<evidence type="ECO:0000256" key="1">
    <source>
        <dbReference type="ARBA" id="ARBA00007161"/>
    </source>
</evidence>
<dbReference type="InterPro" id="IPR001107">
    <property type="entry name" value="Band_7"/>
</dbReference>
<protein>
    <recommendedName>
        <fullName evidence="5">Flotillin-like</fullName>
    </recommendedName>
</protein>
<dbReference type="Pfam" id="PF01145">
    <property type="entry name" value="Band_7"/>
    <property type="match status" value="1"/>
</dbReference>
<proteinExistence type="inferred from homology"/>
<dbReference type="AlphaFoldDB" id="A0AAW0M6S5"/>
<reference evidence="7" key="2">
    <citation type="journal article" date="2018" name="Sci. Data">
        <title>The draft genome sequence of cork oak.</title>
        <authorList>
            <person name="Ramos A.M."/>
            <person name="Usie A."/>
            <person name="Barbosa P."/>
            <person name="Barros P.M."/>
            <person name="Capote T."/>
            <person name="Chaves I."/>
            <person name="Simoes F."/>
            <person name="Abreu I."/>
            <person name="Carrasquinho I."/>
            <person name="Faro C."/>
            <person name="Guimaraes J.B."/>
            <person name="Mendonca D."/>
            <person name="Nobrega F."/>
            <person name="Rodrigues L."/>
            <person name="Saibo N.J.M."/>
            <person name="Varela M.C."/>
            <person name="Egas C."/>
            <person name="Matos J."/>
            <person name="Miguel C.M."/>
            <person name="Oliveira M.M."/>
            <person name="Ricardo C.P."/>
            <person name="Goncalves S."/>
        </authorList>
    </citation>
    <scope>NUCLEOTIDE SEQUENCE [LARGE SCALE GENOMIC DNA]</scope>
    <source>
        <strain evidence="7">HL8</strain>
    </source>
</reference>
<dbReference type="EMBL" id="PKMF04000013">
    <property type="protein sequence ID" value="KAK7859310.1"/>
    <property type="molecule type" value="Genomic_DNA"/>
</dbReference>
<accession>A0AAW0M6S5</accession>
<evidence type="ECO:0000256" key="3">
    <source>
        <dbReference type="ARBA" id="ARBA00023054"/>
    </source>
</evidence>
<keyword evidence="2 5" id="KW-1003">Cell membrane</keyword>
<feature type="domain" description="Band 7" evidence="6">
    <location>
        <begin position="22"/>
        <end position="185"/>
    </location>
</feature>
<reference evidence="7" key="1">
    <citation type="submission" date="2017-12" db="EMBL/GenBank/DDBJ databases">
        <authorList>
            <person name="Barbosa P."/>
            <person name="Usie A."/>
            <person name="Ramos A.M."/>
        </authorList>
    </citation>
    <scope>NUCLEOTIDE SEQUENCE</scope>
    <source>
        <strain evidence="7">HL8</strain>
        <tissue evidence="7">Leaves</tissue>
    </source>
</reference>
<dbReference type="PANTHER" id="PTHR13806:SF31">
    <property type="entry name" value="FLOTILLIN-LIKE PROTEIN 1-RELATED"/>
    <property type="match status" value="1"/>
</dbReference>
<evidence type="ECO:0000256" key="5">
    <source>
        <dbReference type="RuleBase" id="RU366054"/>
    </source>
</evidence>
<name>A0AAW0M6S5_QUESU</name>
<keyword evidence="4 5" id="KW-0472">Membrane</keyword>
<dbReference type="PANTHER" id="PTHR13806">
    <property type="entry name" value="FLOTILLIN-RELATED"/>
    <property type="match status" value="1"/>
</dbReference>
<evidence type="ECO:0000259" key="6">
    <source>
        <dbReference type="Pfam" id="PF01145"/>
    </source>
</evidence>
<evidence type="ECO:0000256" key="2">
    <source>
        <dbReference type="ARBA" id="ARBA00022475"/>
    </source>
</evidence>
<dbReference type="InterPro" id="IPR027705">
    <property type="entry name" value="Flotillin_fam"/>
</dbReference>
<dbReference type="InterPro" id="IPR036013">
    <property type="entry name" value="Band_7/SPFH_dom_sf"/>
</dbReference>
<keyword evidence="3" id="KW-0175">Coiled coil</keyword>
<comment type="similarity">
    <text evidence="1 5">Belongs to the band 7/mec-2 family. Flotillin subfamily.</text>
</comment>
<comment type="subcellular location">
    <subcellularLocation>
        <location evidence="5">Cell membrane</location>
        <topology evidence="5">Lipid-anchor</topology>
    </subcellularLocation>
    <subcellularLocation>
        <location evidence="5">Membrane</location>
        <location evidence="5">Caveola</location>
    </subcellularLocation>
</comment>